<evidence type="ECO:0000313" key="2">
    <source>
        <dbReference type="EMBL" id="CAF2156954.1"/>
    </source>
</evidence>
<accession>A0A078IJQ3</accession>
<dbReference type="Gramene" id="CDY49303">
    <property type="protein sequence ID" value="CDY49303"/>
    <property type="gene ID" value="GSBRNA2T00092727001"/>
</dbReference>
<dbReference type="PaxDb" id="3708-A0A078IJQ3"/>
<gene>
    <name evidence="3" type="primary">BnaA07g01640D</name>
    <name evidence="2" type="ORF">DARMORV10_A07P01780.1</name>
    <name evidence="3" type="ORF">GSBRNA2T00092727001</name>
</gene>
<reference evidence="3 4" key="1">
    <citation type="journal article" date="2014" name="Science">
        <title>Plant genetics. Early allopolyploid evolution in the post-Neolithic Brassica napus oilseed genome.</title>
        <authorList>
            <person name="Chalhoub B."/>
            <person name="Denoeud F."/>
            <person name="Liu S."/>
            <person name="Parkin I.A."/>
            <person name="Tang H."/>
            <person name="Wang X."/>
            <person name="Chiquet J."/>
            <person name="Belcram H."/>
            <person name="Tong C."/>
            <person name="Samans B."/>
            <person name="Correa M."/>
            <person name="Da Silva C."/>
            <person name="Just J."/>
            <person name="Falentin C."/>
            <person name="Koh C.S."/>
            <person name="Le Clainche I."/>
            <person name="Bernard M."/>
            <person name="Bento P."/>
            <person name="Noel B."/>
            <person name="Labadie K."/>
            <person name="Alberti A."/>
            <person name="Charles M."/>
            <person name="Arnaud D."/>
            <person name="Guo H."/>
            <person name="Daviaud C."/>
            <person name="Alamery S."/>
            <person name="Jabbari K."/>
            <person name="Zhao M."/>
            <person name="Edger P.P."/>
            <person name="Chelaifa H."/>
            <person name="Tack D."/>
            <person name="Lassalle G."/>
            <person name="Mestiri I."/>
            <person name="Schnel N."/>
            <person name="Le Paslier M.C."/>
            <person name="Fan G."/>
            <person name="Renault V."/>
            <person name="Bayer P.E."/>
            <person name="Golicz A.A."/>
            <person name="Manoli S."/>
            <person name="Lee T.H."/>
            <person name="Thi V.H."/>
            <person name="Chalabi S."/>
            <person name="Hu Q."/>
            <person name="Fan C."/>
            <person name="Tollenaere R."/>
            <person name="Lu Y."/>
            <person name="Battail C."/>
            <person name="Shen J."/>
            <person name="Sidebottom C.H."/>
            <person name="Wang X."/>
            <person name="Canaguier A."/>
            <person name="Chauveau A."/>
            <person name="Berard A."/>
            <person name="Deniot G."/>
            <person name="Guan M."/>
            <person name="Liu Z."/>
            <person name="Sun F."/>
            <person name="Lim Y.P."/>
            <person name="Lyons E."/>
            <person name="Town C.D."/>
            <person name="Bancroft I."/>
            <person name="Wang X."/>
            <person name="Meng J."/>
            <person name="Ma J."/>
            <person name="Pires J.C."/>
            <person name="King G.J."/>
            <person name="Brunel D."/>
            <person name="Delourme R."/>
            <person name="Renard M."/>
            <person name="Aury J.M."/>
            <person name="Adams K.L."/>
            <person name="Batley J."/>
            <person name="Snowdon R.J."/>
            <person name="Tost J."/>
            <person name="Edwards D."/>
            <person name="Zhou Y."/>
            <person name="Hua W."/>
            <person name="Sharpe A.G."/>
            <person name="Paterson A.H."/>
            <person name="Guan C."/>
            <person name="Wincker P."/>
        </authorList>
    </citation>
    <scope>NUCLEOTIDE SEQUENCE [LARGE SCALE GENOMIC DNA]</scope>
    <source>
        <strain evidence="4">cv. Darmor-bzh</strain>
    </source>
</reference>
<proteinExistence type="predicted"/>
<dbReference type="AlphaFoldDB" id="A0A078IJQ3"/>
<feature type="signal peptide" evidence="1">
    <location>
        <begin position="1"/>
        <end position="25"/>
    </location>
</feature>
<protein>
    <submittedName>
        <fullName evidence="2">(rape) hypothetical protein</fullName>
    </submittedName>
    <submittedName>
        <fullName evidence="3">BnaA07g01640D protein</fullName>
    </submittedName>
</protein>
<sequence length="80" mass="9341">MSLKLLRHKLEQLLLHLLPLQLLQPLSWQLLPVKLPVLQLLLPHVKVKKEFYDCQTMFPNFFSCGKPKMGMCNSIPVFNL</sequence>
<dbReference type="EMBL" id="LK032824">
    <property type="protein sequence ID" value="CDY49303.1"/>
    <property type="molecule type" value="Genomic_DNA"/>
</dbReference>
<evidence type="ECO:0000313" key="3">
    <source>
        <dbReference type="EMBL" id="CDY49303.1"/>
    </source>
</evidence>
<evidence type="ECO:0000313" key="4">
    <source>
        <dbReference type="Proteomes" id="UP000028999"/>
    </source>
</evidence>
<organism evidence="3 4">
    <name type="scientific">Brassica napus</name>
    <name type="common">Rape</name>
    <dbReference type="NCBI Taxonomy" id="3708"/>
    <lineage>
        <taxon>Eukaryota</taxon>
        <taxon>Viridiplantae</taxon>
        <taxon>Streptophyta</taxon>
        <taxon>Embryophyta</taxon>
        <taxon>Tracheophyta</taxon>
        <taxon>Spermatophyta</taxon>
        <taxon>Magnoliopsida</taxon>
        <taxon>eudicotyledons</taxon>
        <taxon>Gunneridae</taxon>
        <taxon>Pentapetalae</taxon>
        <taxon>rosids</taxon>
        <taxon>malvids</taxon>
        <taxon>Brassicales</taxon>
        <taxon>Brassicaceae</taxon>
        <taxon>Brassiceae</taxon>
        <taxon>Brassica</taxon>
    </lineage>
</organism>
<name>A0A078IJQ3_BRANA</name>
<dbReference type="EMBL" id="HG994361">
    <property type="protein sequence ID" value="CAF2156954.1"/>
    <property type="molecule type" value="Genomic_DNA"/>
</dbReference>
<keyword evidence="1" id="KW-0732">Signal</keyword>
<dbReference type="OMA" id="GMCNSIP"/>
<reference evidence="3" key="2">
    <citation type="submission" date="2014-06" db="EMBL/GenBank/DDBJ databases">
        <authorList>
            <person name="Genoscope - CEA"/>
        </authorList>
    </citation>
    <scope>NUCLEOTIDE SEQUENCE</scope>
</reference>
<feature type="chain" id="PRO_5040561363" evidence="1">
    <location>
        <begin position="26"/>
        <end position="80"/>
    </location>
</feature>
<dbReference type="Proteomes" id="UP000028999">
    <property type="component" value="Unassembled WGS sequence"/>
</dbReference>
<dbReference type="Proteomes" id="UP001295469">
    <property type="component" value="Chromosome A07"/>
</dbReference>
<keyword evidence="4" id="KW-1185">Reference proteome</keyword>
<reference evidence="2" key="3">
    <citation type="submission" date="2021-01" db="EMBL/GenBank/DDBJ databases">
        <authorList>
            <consortium name="Genoscope - CEA"/>
            <person name="William W."/>
        </authorList>
    </citation>
    <scope>NUCLEOTIDE SEQUENCE</scope>
</reference>
<evidence type="ECO:0000256" key="1">
    <source>
        <dbReference type="SAM" id="SignalP"/>
    </source>
</evidence>